<sequence>MDGRLVLKSRDTKKGSLRDELIRAGLDFLNEHTMDEFTMRKMAELCHVTPHAIYNHFRNKDEFLSAVGDRIEKMISEYCMDALSRDSADFAVKMNRFAQAYLVLFEKYPHHFQILLNQNRDPYYLIESDGKELSYLVKYAGMPNLKALNKLSTLPAPLLKGILKVGKVMEHIKKTPPGPPGKKQESSVTEGQILLLCFINGLQYALHSGFLPKEGRDEATLSMLRLLLGRIL</sequence>
<keyword evidence="1 2" id="KW-0238">DNA-binding</keyword>
<protein>
    <submittedName>
        <fullName evidence="4">Transcriptional regulator, TetR family</fullName>
    </submittedName>
</protein>
<feature type="DNA-binding region" description="H-T-H motif" evidence="2">
    <location>
        <begin position="38"/>
        <end position="57"/>
    </location>
</feature>
<dbReference type="InterPro" id="IPR050624">
    <property type="entry name" value="HTH-type_Tx_Regulator"/>
</dbReference>
<dbReference type="PROSITE" id="PS50977">
    <property type="entry name" value="HTH_TETR_2"/>
    <property type="match status" value="1"/>
</dbReference>
<proteinExistence type="predicted"/>
<gene>
    <name evidence="4" type="ORF">HMPREF3293_01565</name>
</gene>
<dbReference type="STRING" id="626937.HMPREF3293_01565"/>
<dbReference type="InterPro" id="IPR001647">
    <property type="entry name" value="HTH_TetR"/>
</dbReference>
<evidence type="ECO:0000313" key="5">
    <source>
        <dbReference type="Proteomes" id="UP000070366"/>
    </source>
</evidence>
<dbReference type="Gene3D" id="1.10.357.10">
    <property type="entry name" value="Tetracycline Repressor, domain 2"/>
    <property type="match status" value="1"/>
</dbReference>
<evidence type="ECO:0000259" key="3">
    <source>
        <dbReference type="PROSITE" id="PS50977"/>
    </source>
</evidence>
<feature type="domain" description="HTH tetR-type" evidence="3">
    <location>
        <begin position="15"/>
        <end position="75"/>
    </location>
</feature>
<dbReference type="Pfam" id="PF00440">
    <property type="entry name" value="TetR_N"/>
    <property type="match status" value="1"/>
</dbReference>
<dbReference type="SUPFAM" id="SSF46689">
    <property type="entry name" value="Homeodomain-like"/>
    <property type="match status" value="1"/>
</dbReference>
<evidence type="ECO:0000256" key="2">
    <source>
        <dbReference type="PROSITE-ProRule" id="PRU00335"/>
    </source>
</evidence>
<dbReference type="KEGG" id="cmiu:B1H56_10715"/>
<accession>A0A136Q4P4</accession>
<dbReference type="OrthoDB" id="9179041at2"/>
<dbReference type="PANTHER" id="PTHR43479">
    <property type="entry name" value="ACREF/ENVCD OPERON REPRESSOR-RELATED"/>
    <property type="match status" value="1"/>
</dbReference>
<name>A0A136Q4P4_9FIRM</name>
<comment type="caution">
    <text evidence="4">The sequence shown here is derived from an EMBL/GenBank/DDBJ whole genome shotgun (WGS) entry which is preliminary data.</text>
</comment>
<evidence type="ECO:0000256" key="1">
    <source>
        <dbReference type="ARBA" id="ARBA00023125"/>
    </source>
</evidence>
<organism evidence="4 5">
    <name type="scientific">Christensenella minuta</name>
    <dbReference type="NCBI Taxonomy" id="626937"/>
    <lineage>
        <taxon>Bacteria</taxon>
        <taxon>Bacillati</taxon>
        <taxon>Bacillota</taxon>
        <taxon>Clostridia</taxon>
        <taxon>Christensenellales</taxon>
        <taxon>Christensenellaceae</taxon>
        <taxon>Christensenella</taxon>
    </lineage>
</organism>
<dbReference type="AlphaFoldDB" id="A0A136Q4P4"/>
<dbReference type="Proteomes" id="UP000070366">
    <property type="component" value="Unassembled WGS sequence"/>
</dbReference>
<dbReference type="PANTHER" id="PTHR43479:SF20">
    <property type="entry name" value="HTH TETR-TYPE DOMAIN-CONTAINING PROTEIN"/>
    <property type="match status" value="1"/>
</dbReference>
<dbReference type="GO" id="GO:0003677">
    <property type="term" value="F:DNA binding"/>
    <property type="evidence" value="ECO:0007669"/>
    <property type="project" value="UniProtKB-UniRule"/>
</dbReference>
<dbReference type="EMBL" id="LSZW01000060">
    <property type="protein sequence ID" value="KXK65641.1"/>
    <property type="molecule type" value="Genomic_DNA"/>
</dbReference>
<reference evidence="4 5" key="1">
    <citation type="submission" date="2016-02" db="EMBL/GenBank/DDBJ databases">
        <authorList>
            <person name="Wen L."/>
            <person name="He K."/>
            <person name="Yang H."/>
        </authorList>
    </citation>
    <scope>NUCLEOTIDE SEQUENCE [LARGE SCALE GENOMIC DNA]</scope>
    <source>
        <strain evidence="4 5">DSM 22607</strain>
    </source>
</reference>
<keyword evidence="5" id="KW-1185">Reference proteome</keyword>
<dbReference type="InterPro" id="IPR009057">
    <property type="entry name" value="Homeodomain-like_sf"/>
</dbReference>
<evidence type="ECO:0000313" key="4">
    <source>
        <dbReference type="EMBL" id="KXK65641.1"/>
    </source>
</evidence>